<accession>A0A4Y9XNE4</accession>
<dbReference type="STRING" id="34475.A0A4Y9XNE4"/>
<gene>
    <name evidence="4" type="ORF">EVJ58_g10468</name>
</gene>
<keyword evidence="2" id="KW-1133">Transmembrane helix</keyword>
<evidence type="ECO:0000256" key="1">
    <source>
        <dbReference type="SAM" id="MobiDB-lite"/>
    </source>
</evidence>
<dbReference type="InterPro" id="IPR023210">
    <property type="entry name" value="NADP_OxRdtase_dom"/>
</dbReference>
<evidence type="ECO:0000259" key="3">
    <source>
        <dbReference type="Pfam" id="PF00248"/>
    </source>
</evidence>
<dbReference type="GO" id="GO:0005829">
    <property type="term" value="C:cytosol"/>
    <property type="evidence" value="ECO:0007669"/>
    <property type="project" value="TreeGrafter"/>
</dbReference>
<dbReference type="PANTHER" id="PTHR42686:SF1">
    <property type="entry name" value="GH17980P-RELATED"/>
    <property type="match status" value="1"/>
</dbReference>
<reference evidence="4 5" key="1">
    <citation type="submission" date="2019-01" db="EMBL/GenBank/DDBJ databases">
        <title>Genome sequencing of the rare red list fungi Fomitopsis rosea.</title>
        <authorList>
            <person name="Buettner E."/>
            <person name="Kellner H."/>
        </authorList>
    </citation>
    <scope>NUCLEOTIDE SEQUENCE [LARGE SCALE GENOMIC DNA]</scope>
    <source>
        <strain evidence="4 5">DSM 105464</strain>
    </source>
</reference>
<dbReference type="GO" id="GO:0045290">
    <property type="term" value="F:D-arabinose 1-dehydrogenase [NAD(P)+] activity"/>
    <property type="evidence" value="ECO:0007669"/>
    <property type="project" value="TreeGrafter"/>
</dbReference>
<feature type="region of interest" description="Disordered" evidence="1">
    <location>
        <begin position="19"/>
        <end position="48"/>
    </location>
</feature>
<dbReference type="InterPro" id="IPR010530">
    <property type="entry name" value="B12D"/>
</dbReference>
<dbReference type="AlphaFoldDB" id="A0A4Y9XNE4"/>
<dbReference type="Proteomes" id="UP000298390">
    <property type="component" value="Unassembled WGS sequence"/>
</dbReference>
<dbReference type="PANTHER" id="PTHR42686">
    <property type="entry name" value="GH17980P-RELATED"/>
    <property type="match status" value="1"/>
</dbReference>
<organism evidence="4 5">
    <name type="scientific">Rhodofomes roseus</name>
    <dbReference type="NCBI Taxonomy" id="34475"/>
    <lineage>
        <taxon>Eukaryota</taxon>
        <taxon>Fungi</taxon>
        <taxon>Dikarya</taxon>
        <taxon>Basidiomycota</taxon>
        <taxon>Agaricomycotina</taxon>
        <taxon>Agaricomycetes</taxon>
        <taxon>Polyporales</taxon>
        <taxon>Rhodofomes</taxon>
    </lineage>
</organism>
<dbReference type="GO" id="GO:0070485">
    <property type="term" value="P:dehydro-D-arabinono-1,4-lactone biosynthetic process"/>
    <property type="evidence" value="ECO:0007669"/>
    <property type="project" value="TreeGrafter"/>
</dbReference>
<sequence>MASLHHPCLETFQRWESGHTATGREATGQSTCRDGTRRSPWESVDGRNTVGFGRADSDHYALYRNYILLLPNMSPNLRKSFMKNWFAVEATPIFAVMGVAVLGAGWYLTRLARGPTVIWTRDNPTPWNDIQPNEGTKLLTVNQHFEKSTMVIKLDSPQPVFSLPGLDVPDEDEDRPANGSSLSTVGSLGLSEIVFGAAALSTIYNKDEHLSSFTPVRTVRLALRYGVNAFDTSAYYGESEIVLGTALKALEVDFPRSAYKLMTKCGRYGSPRSDFDYSPATLRASIQRSLKRLNTTYLDAVYLHDVEFVATQVGPREDGHPTDALKPENLEKYGLADGQESKVWGDGDQLILDGLVELQKMKDEGIVKAIGITGYPLPTLLRLALLVLHTAPYKPLDVLLSYSHLTLQNSAFAEFAPLLRERARVGQLLTASPLNMGLLTPNPPKWHPAPPELKEAVKKVEEACADWDGRMVNIAVGYGYRKAAELSVPMVAGLSNPREVHESMRAWRDLKQSSEKRIAQEQKAFEIFDGYQGWSWASPPDNLL</sequence>
<evidence type="ECO:0000313" key="5">
    <source>
        <dbReference type="Proteomes" id="UP000298390"/>
    </source>
</evidence>
<evidence type="ECO:0000256" key="2">
    <source>
        <dbReference type="SAM" id="Phobius"/>
    </source>
</evidence>
<dbReference type="EMBL" id="SEKV01001143">
    <property type="protein sequence ID" value="TFY51620.1"/>
    <property type="molecule type" value="Genomic_DNA"/>
</dbReference>
<proteinExistence type="predicted"/>
<evidence type="ECO:0000313" key="4">
    <source>
        <dbReference type="EMBL" id="TFY51620.1"/>
    </source>
</evidence>
<dbReference type="InterPro" id="IPR020471">
    <property type="entry name" value="AKR"/>
</dbReference>
<dbReference type="Pfam" id="PF06522">
    <property type="entry name" value="B12D"/>
    <property type="match status" value="1"/>
</dbReference>
<comment type="caution">
    <text evidence="4">The sequence shown here is derived from an EMBL/GenBank/DDBJ whole genome shotgun (WGS) entry which is preliminary data.</text>
</comment>
<dbReference type="InterPro" id="IPR036812">
    <property type="entry name" value="NAD(P)_OxRdtase_dom_sf"/>
</dbReference>
<keyword evidence="2" id="KW-0472">Membrane</keyword>
<protein>
    <recommendedName>
        <fullName evidence="3">NADP-dependent oxidoreductase domain-containing protein</fullName>
    </recommendedName>
</protein>
<feature type="transmembrane region" description="Helical" evidence="2">
    <location>
        <begin position="85"/>
        <end position="108"/>
    </location>
</feature>
<keyword evidence="2" id="KW-0812">Transmembrane</keyword>
<dbReference type="Pfam" id="PF00248">
    <property type="entry name" value="Aldo_ket_red"/>
    <property type="match status" value="1"/>
</dbReference>
<feature type="domain" description="NADP-dependent oxidoreductase" evidence="3">
    <location>
        <begin position="192"/>
        <end position="518"/>
    </location>
</feature>
<dbReference type="SUPFAM" id="SSF51430">
    <property type="entry name" value="NAD(P)-linked oxidoreductase"/>
    <property type="match status" value="1"/>
</dbReference>
<dbReference type="Gene3D" id="3.20.20.100">
    <property type="entry name" value="NADP-dependent oxidoreductase domain"/>
    <property type="match status" value="1"/>
</dbReference>
<name>A0A4Y9XNE4_9APHY</name>